<evidence type="ECO:0000313" key="2">
    <source>
        <dbReference type="EMBL" id="CEM36833.1"/>
    </source>
</evidence>
<reference evidence="2 3" key="1">
    <citation type="submission" date="2014-11" db="EMBL/GenBank/DDBJ databases">
        <authorList>
            <person name="Zhu J."/>
            <person name="Qi W."/>
            <person name="Song R."/>
        </authorList>
    </citation>
    <scope>NUCLEOTIDE SEQUENCE [LARGE SCALE GENOMIC DNA]</scope>
</reference>
<keyword evidence="3" id="KW-1185">Reference proteome</keyword>
<dbReference type="PANTHER" id="PTHR12271">
    <property type="entry name" value="POLY A POLYMERASE CID PAP -RELATED"/>
    <property type="match status" value="1"/>
</dbReference>
<dbReference type="AlphaFoldDB" id="A0A0G4H0H7"/>
<evidence type="ECO:0000313" key="3">
    <source>
        <dbReference type="Proteomes" id="UP000041254"/>
    </source>
</evidence>
<feature type="compositionally biased region" description="Basic and acidic residues" evidence="1">
    <location>
        <begin position="1106"/>
        <end position="1123"/>
    </location>
</feature>
<dbReference type="EMBL" id="CDMY01000908">
    <property type="protein sequence ID" value="CEM36833.1"/>
    <property type="molecule type" value="Genomic_DNA"/>
</dbReference>
<dbReference type="GO" id="GO:0031123">
    <property type="term" value="P:RNA 3'-end processing"/>
    <property type="evidence" value="ECO:0007669"/>
    <property type="project" value="TreeGrafter"/>
</dbReference>
<feature type="region of interest" description="Disordered" evidence="1">
    <location>
        <begin position="995"/>
        <end position="1204"/>
    </location>
</feature>
<feature type="compositionally biased region" description="Pro residues" evidence="1">
    <location>
        <begin position="1150"/>
        <end position="1163"/>
    </location>
</feature>
<feature type="compositionally biased region" description="Low complexity" evidence="1">
    <location>
        <begin position="1027"/>
        <end position="1040"/>
    </location>
</feature>
<feature type="compositionally biased region" description="Low complexity" evidence="1">
    <location>
        <begin position="1059"/>
        <end position="1068"/>
    </location>
</feature>
<proteinExistence type="predicted"/>
<feature type="compositionally biased region" description="Polar residues" evidence="1">
    <location>
        <begin position="962"/>
        <end position="972"/>
    </location>
</feature>
<dbReference type="SUPFAM" id="SSF81301">
    <property type="entry name" value="Nucleotidyltransferase"/>
    <property type="match status" value="1"/>
</dbReference>
<dbReference type="VEuPathDB" id="CryptoDB:Vbra_3444"/>
<name>A0A0G4H0H7_VITBC</name>
<dbReference type="InParanoid" id="A0A0G4H0H7"/>
<organism evidence="2 3">
    <name type="scientific">Vitrella brassicaformis (strain CCMP3155)</name>
    <dbReference type="NCBI Taxonomy" id="1169540"/>
    <lineage>
        <taxon>Eukaryota</taxon>
        <taxon>Sar</taxon>
        <taxon>Alveolata</taxon>
        <taxon>Colpodellida</taxon>
        <taxon>Vitrellaceae</taxon>
        <taxon>Vitrella</taxon>
    </lineage>
</organism>
<sequence>MECDYAWQDVLECITPTPEEREKKEELLDCLRRFTAACLDLEVTVEVSGSTAWGVETRHSDLDVVLLVNDVRRYGEGKVVLQTISRALQQMRTRPEADATPLSVSNSRQEGDGASAQHGEDETTGVTPPSHASSYDPLELLRTCQCQFVESARVPILSLRTESVICDVSVNTENSIRHTAFFQSVLKHRPGLRQVMRLLKQWMKARRLPGMKDGGLPSICWMLLAVTFCDTSANHEGLASQFTSCFRRFGSREQLTMTISTLVASGSHGTVQLTKDLDDVAARILSPQNHGGVWDELTTIEDPAAIPGADPPADLAARVSAATWLVYLWEIHRVNRLLDEGRQAGSGSAITEVLKEEGMDLYTLPSVIADMPPADWPGMFGVILAEGYLRVVRVERVCVDWETWWSKDFVSRRDVRSVVHGRLYSIAKAPNLGEIPEIHQPGGDEGGKPAFSLVRVSNEALGNGRGVPLLFSPCQWVCRLEVMVYPGGEGREDDFCLSKQEGGRLAAFEALASQAPYWHATAPFVKTASRGNLQPLVPYCKHCSTEGLATVRDAIPSLSAQLQQAKAGTLVESADSTPHTDVPTSAAEYMSEWRDNGTMSLTNSHPPSHDPFHHVSGCASDEDGGHAATSLRHTTGTVTVPRQQQQQQQAPSNPPTLAVHASPSPAHRDGMTTTVHHPHPAASPQTTPDPYVGVDEGAEDSDGGQPYYATMSGGAVVLPRMGDGRVVTHTTIDSPATVQVMSPSPPAPTVTPATLGHHGFGGSLQILQQLQLINHHHTGGGVAGMTAPLSFNMAPTHIHTLSHTHQPYADHSAHETATCVSESQRSIRTLPDTHAASSPSVLDHHAGGIHHPSYPSSPPPVNLHGVQSIQVVGHTTAAVPAAQAPASPSPGHHLEMATVHQLLNLCRANPDAGRAIAEALRSVALQQDWGSSEARGGGTAAQFAPHPTSKDLQASGEDLTAPPNTQENTQYSLPEGSPYSSRGDEDVLQSAILAPTHQVTRNNSGVPGGDDKTLVQYRSSSTPLPAPHHSQQHQSHLQTPNPHNLPPTFQPPSTQPYSPAATAVTAGPPAAPARVSPDSALPASHKKGIPDHRRSEGFVVRHHYKVDRGGDPHEADAERRKTSMDLSMDGGSSARPQTPSDSAAGVDGMSPPPPPPSSVPVPPSQYARRGRTDAGWKLVNAPPPPSLPPKALRRHQDPNQSPGE</sequence>
<dbReference type="SUPFAM" id="SSF81631">
    <property type="entry name" value="PAP/OAS1 substrate-binding domain"/>
    <property type="match status" value="1"/>
</dbReference>
<dbReference type="GO" id="GO:0016779">
    <property type="term" value="F:nucleotidyltransferase activity"/>
    <property type="evidence" value="ECO:0007669"/>
    <property type="project" value="TreeGrafter"/>
</dbReference>
<feature type="region of interest" description="Disordered" evidence="1">
    <location>
        <begin position="92"/>
        <end position="132"/>
    </location>
</feature>
<evidence type="ECO:0000256" key="1">
    <source>
        <dbReference type="SAM" id="MobiDB-lite"/>
    </source>
</evidence>
<protein>
    <recommendedName>
        <fullName evidence="4">Polymerase nucleotidyl transferase domain-containing protein</fullName>
    </recommendedName>
</protein>
<evidence type="ECO:0008006" key="4">
    <source>
        <dbReference type="Google" id="ProtNLM"/>
    </source>
</evidence>
<feature type="compositionally biased region" description="Polar residues" evidence="1">
    <location>
        <begin position="631"/>
        <end position="642"/>
    </location>
</feature>
<feature type="region of interest" description="Disordered" evidence="1">
    <location>
        <begin position="832"/>
        <end position="864"/>
    </location>
</feature>
<dbReference type="STRING" id="1169540.A0A0G4H0H7"/>
<feature type="compositionally biased region" description="Pro residues" evidence="1">
    <location>
        <begin position="1043"/>
        <end position="1054"/>
    </location>
</feature>
<accession>A0A0G4H0H7</accession>
<dbReference type="PANTHER" id="PTHR12271:SF40">
    <property type="entry name" value="POLY(A) RNA POLYMERASE GLD2"/>
    <property type="match status" value="1"/>
</dbReference>
<dbReference type="Gene3D" id="1.10.1410.10">
    <property type="match status" value="1"/>
</dbReference>
<gene>
    <name evidence="2" type="ORF">Vbra_3444</name>
</gene>
<dbReference type="InterPro" id="IPR043519">
    <property type="entry name" value="NT_sf"/>
</dbReference>
<dbReference type="Proteomes" id="UP000041254">
    <property type="component" value="Unassembled WGS sequence"/>
</dbReference>
<feature type="region of interest" description="Disordered" evidence="1">
    <location>
        <begin position="600"/>
        <end position="706"/>
    </location>
</feature>
<dbReference type="OrthoDB" id="2274644at2759"/>
<feature type="region of interest" description="Disordered" evidence="1">
    <location>
        <begin position="931"/>
        <end position="983"/>
    </location>
</feature>